<protein>
    <submittedName>
        <fullName evidence="2">Uncharacterized protein</fullName>
    </submittedName>
</protein>
<evidence type="ECO:0000313" key="2">
    <source>
        <dbReference type="EMBL" id="KTR85608.1"/>
    </source>
</evidence>
<sequence>MRGARRCGARPAGGGPAGAGAGAGTGSAAGIAGAAGPAAAASAVPAPCPCESAAADGSGRSSGPDSCSTFESSTAGHENGRGGATAPSGAGWRGGAPSAARRSKSPSVVLLKPQLFGAGAGAGAGAEACCCHGSAGAAGCAAGAAPGAYCP</sequence>
<dbReference type="Proteomes" id="UP000070810">
    <property type="component" value="Unassembled WGS sequence"/>
</dbReference>
<reference evidence="2 3" key="1">
    <citation type="journal article" date="2016" name="Front. Microbiol.">
        <title>Genomic Resource of Rice Seed Associated Bacteria.</title>
        <authorList>
            <person name="Midha S."/>
            <person name="Bansal K."/>
            <person name="Sharma S."/>
            <person name="Kumar N."/>
            <person name="Patil P.P."/>
            <person name="Chaudhry V."/>
            <person name="Patil P.B."/>
        </authorList>
    </citation>
    <scope>NUCLEOTIDE SEQUENCE [LARGE SCALE GENOMIC DNA]</scope>
    <source>
        <strain evidence="2 3">NS354</strain>
    </source>
</reference>
<name>A0A147EMP6_9MICO</name>
<dbReference type="AlphaFoldDB" id="A0A147EMP6"/>
<feature type="compositionally biased region" description="Low complexity" evidence="1">
    <location>
        <begin position="86"/>
        <end position="100"/>
    </location>
</feature>
<organism evidence="2 3">
    <name type="scientific">Leucobacter chromiiresistens</name>
    <dbReference type="NCBI Taxonomy" id="1079994"/>
    <lineage>
        <taxon>Bacteria</taxon>
        <taxon>Bacillati</taxon>
        <taxon>Actinomycetota</taxon>
        <taxon>Actinomycetes</taxon>
        <taxon>Micrococcales</taxon>
        <taxon>Microbacteriaceae</taxon>
        <taxon>Leucobacter</taxon>
    </lineage>
</organism>
<feature type="region of interest" description="Disordered" evidence="1">
    <location>
        <begin position="52"/>
        <end position="106"/>
    </location>
</feature>
<dbReference type="EMBL" id="LDRK01000050">
    <property type="protein sequence ID" value="KTR85608.1"/>
    <property type="molecule type" value="Genomic_DNA"/>
</dbReference>
<accession>A0A147EMP6</accession>
<evidence type="ECO:0000313" key="3">
    <source>
        <dbReference type="Proteomes" id="UP000070810"/>
    </source>
</evidence>
<keyword evidence="3" id="KW-1185">Reference proteome</keyword>
<comment type="caution">
    <text evidence="2">The sequence shown here is derived from an EMBL/GenBank/DDBJ whole genome shotgun (WGS) entry which is preliminary data.</text>
</comment>
<feature type="compositionally biased region" description="Gly residues" evidence="1">
    <location>
        <begin position="11"/>
        <end position="27"/>
    </location>
</feature>
<feature type="region of interest" description="Disordered" evidence="1">
    <location>
        <begin position="1"/>
        <end position="29"/>
    </location>
</feature>
<gene>
    <name evidence="2" type="ORF">NS354_08500</name>
</gene>
<evidence type="ECO:0000256" key="1">
    <source>
        <dbReference type="SAM" id="MobiDB-lite"/>
    </source>
</evidence>
<feature type="compositionally biased region" description="Low complexity" evidence="1">
    <location>
        <begin position="52"/>
        <end position="68"/>
    </location>
</feature>
<proteinExistence type="predicted"/>